<evidence type="ECO:0000313" key="2">
    <source>
        <dbReference type="Proteomes" id="UP001057452"/>
    </source>
</evidence>
<organism evidence="1 2">
    <name type="scientific">Chaenocephalus aceratus</name>
    <name type="common">Blackfin icefish</name>
    <name type="synonym">Chaenichthys aceratus</name>
    <dbReference type="NCBI Taxonomy" id="36190"/>
    <lineage>
        <taxon>Eukaryota</taxon>
        <taxon>Metazoa</taxon>
        <taxon>Chordata</taxon>
        <taxon>Craniata</taxon>
        <taxon>Vertebrata</taxon>
        <taxon>Euteleostomi</taxon>
        <taxon>Actinopterygii</taxon>
        <taxon>Neopterygii</taxon>
        <taxon>Teleostei</taxon>
        <taxon>Neoteleostei</taxon>
        <taxon>Acanthomorphata</taxon>
        <taxon>Eupercaria</taxon>
        <taxon>Perciformes</taxon>
        <taxon>Notothenioidei</taxon>
        <taxon>Channichthyidae</taxon>
        <taxon>Chaenocephalus</taxon>
    </lineage>
</organism>
<evidence type="ECO:0000313" key="1">
    <source>
        <dbReference type="EMBL" id="KAI4816328.1"/>
    </source>
</evidence>
<gene>
    <name evidence="1" type="ORF">KUCAC02_008655</name>
</gene>
<dbReference type="Proteomes" id="UP001057452">
    <property type="component" value="Chromosome 12"/>
</dbReference>
<comment type="caution">
    <text evidence="1">The sequence shown here is derived from an EMBL/GenBank/DDBJ whole genome shotgun (WGS) entry which is preliminary data.</text>
</comment>
<reference evidence="1" key="1">
    <citation type="submission" date="2022-05" db="EMBL/GenBank/DDBJ databases">
        <title>Chromosome-level genome of Chaenocephalus aceratus.</title>
        <authorList>
            <person name="Park H."/>
        </authorList>
    </citation>
    <scope>NUCLEOTIDE SEQUENCE</scope>
    <source>
        <strain evidence="1">KU_202001</strain>
    </source>
</reference>
<name>A0ACB9WR04_CHAAC</name>
<keyword evidence="2" id="KW-1185">Reference proteome</keyword>
<sequence>MLNYLSGNTTIPAELPQATIQHSRDAGALDAHLKHLIPKEARCKECNGPLSDPVLITAKSRILTTTGVAEGMSTYRKKCLNCSLMYRYQEWEDGHHNYDDHVILSLHLCPDNKECITDTYCCQQSY</sequence>
<proteinExistence type="predicted"/>
<dbReference type="EMBL" id="CM043796">
    <property type="protein sequence ID" value="KAI4816328.1"/>
    <property type="molecule type" value="Genomic_DNA"/>
</dbReference>
<protein>
    <submittedName>
        <fullName evidence="1">Uncharacterized protein</fullName>
    </submittedName>
</protein>
<accession>A0ACB9WR04</accession>